<dbReference type="InParanoid" id="A0A0C3PMH6"/>
<dbReference type="Pfam" id="PF00397">
    <property type="entry name" value="WW"/>
    <property type="match status" value="1"/>
</dbReference>
<evidence type="ECO:0000313" key="3">
    <source>
        <dbReference type="EMBL" id="KIO09559.1"/>
    </source>
</evidence>
<dbReference type="AlphaFoldDB" id="A0A0C3PMH6"/>
<dbReference type="CDD" id="cd00201">
    <property type="entry name" value="WW"/>
    <property type="match status" value="1"/>
</dbReference>
<reference evidence="3 4" key="1">
    <citation type="submission" date="2014-04" db="EMBL/GenBank/DDBJ databases">
        <authorList>
            <consortium name="DOE Joint Genome Institute"/>
            <person name="Kuo A."/>
            <person name="Kohler A."/>
            <person name="Costa M.D."/>
            <person name="Nagy L.G."/>
            <person name="Floudas D."/>
            <person name="Copeland A."/>
            <person name="Barry K.W."/>
            <person name="Cichocki N."/>
            <person name="Veneault-Fourrey C."/>
            <person name="LaButti K."/>
            <person name="Lindquist E.A."/>
            <person name="Lipzen A."/>
            <person name="Lundell T."/>
            <person name="Morin E."/>
            <person name="Murat C."/>
            <person name="Sun H."/>
            <person name="Tunlid A."/>
            <person name="Henrissat B."/>
            <person name="Grigoriev I.V."/>
            <person name="Hibbett D.S."/>
            <person name="Martin F."/>
            <person name="Nordberg H.P."/>
            <person name="Cantor M.N."/>
            <person name="Hua S.X."/>
        </authorList>
    </citation>
    <scope>NUCLEOTIDE SEQUENCE [LARGE SCALE GENOMIC DNA]</scope>
    <source>
        <strain evidence="3 4">Marx 270</strain>
    </source>
</reference>
<protein>
    <recommendedName>
        <fullName evidence="2">WW domain-containing protein</fullName>
    </recommendedName>
</protein>
<accession>A0A0C3PMH6</accession>
<feature type="region of interest" description="Disordered" evidence="1">
    <location>
        <begin position="147"/>
        <end position="181"/>
    </location>
</feature>
<dbReference type="InterPro" id="IPR001202">
    <property type="entry name" value="WW_dom"/>
</dbReference>
<gene>
    <name evidence="3" type="ORF">M404DRAFT_271763</name>
</gene>
<evidence type="ECO:0000256" key="1">
    <source>
        <dbReference type="SAM" id="MobiDB-lite"/>
    </source>
</evidence>
<dbReference type="Proteomes" id="UP000054217">
    <property type="component" value="Unassembled WGS sequence"/>
</dbReference>
<dbReference type="SUPFAM" id="SSF51045">
    <property type="entry name" value="WW domain"/>
    <property type="match status" value="1"/>
</dbReference>
<feature type="compositionally biased region" description="Acidic residues" evidence="1">
    <location>
        <begin position="1"/>
        <end position="16"/>
    </location>
</feature>
<dbReference type="STRING" id="870435.A0A0C3PMH6"/>
<dbReference type="EMBL" id="KN831954">
    <property type="protein sequence ID" value="KIO09559.1"/>
    <property type="molecule type" value="Genomic_DNA"/>
</dbReference>
<feature type="region of interest" description="Disordered" evidence="1">
    <location>
        <begin position="195"/>
        <end position="312"/>
    </location>
</feature>
<feature type="compositionally biased region" description="Acidic residues" evidence="1">
    <location>
        <begin position="28"/>
        <end position="42"/>
    </location>
</feature>
<feature type="region of interest" description="Disordered" evidence="1">
    <location>
        <begin position="1"/>
        <end position="125"/>
    </location>
</feature>
<feature type="compositionally biased region" description="Basic and acidic residues" evidence="1">
    <location>
        <begin position="98"/>
        <end position="107"/>
    </location>
</feature>
<dbReference type="InterPro" id="IPR036020">
    <property type="entry name" value="WW_dom_sf"/>
</dbReference>
<feature type="compositionally biased region" description="Basic and acidic residues" evidence="1">
    <location>
        <begin position="237"/>
        <end position="264"/>
    </location>
</feature>
<dbReference type="Gene3D" id="2.20.70.10">
    <property type="match status" value="1"/>
</dbReference>
<organism evidence="3 4">
    <name type="scientific">Pisolithus tinctorius Marx 270</name>
    <dbReference type="NCBI Taxonomy" id="870435"/>
    <lineage>
        <taxon>Eukaryota</taxon>
        <taxon>Fungi</taxon>
        <taxon>Dikarya</taxon>
        <taxon>Basidiomycota</taxon>
        <taxon>Agaricomycotina</taxon>
        <taxon>Agaricomycetes</taxon>
        <taxon>Agaricomycetidae</taxon>
        <taxon>Boletales</taxon>
        <taxon>Sclerodermatineae</taxon>
        <taxon>Pisolithaceae</taxon>
        <taxon>Pisolithus</taxon>
    </lineage>
</organism>
<dbReference type="OrthoDB" id="548295at2759"/>
<sequence>MADETEVLDWGNEEEERVALGEQGSFAAEEDAVSLGGDEEDEFLAHQSRVPQRTSRPQTPLTATEPPGKQDAPAAQAKANLPSKSDPARADTPSKYQQSDKEADEGALRPSSALSRPIGKLTHALPPKPLVTIMPFVHPSHPSTFEATAMASLTERNKRDGVGQKAHAHDNDDSLPPGWEVKLSRSTGEVYYYNSRTQESTWTQPGSTSFRDQAYRSEVPLDRGVSSRNGDVPSRTGRSDGGDMSYEDRHYRPGENGRRDDRSGQTHSGDSYQALNRQNDRSPMPSRTRDSERGLSSRRPPSPIRSDAQSVLREAPALSALSSEDRVWIANDMTVEPRSRERRHRDSAAPPNLDRRHPGDADKSATLSTLSTPSPSRLHISTAPGRQSSSRGGGRSIKPLSCEALGVELRCTIPSSFLFDLLAWTHGRSSWIPIFPLFSPFPPFYLFPLFAIPYPLLSRTGFACHLYP</sequence>
<feature type="domain" description="WW" evidence="2">
    <location>
        <begin position="173"/>
        <end position="207"/>
    </location>
</feature>
<keyword evidence="4" id="KW-1185">Reference proteome</keyword>
<feature type="compositionally biased region" description="Low complexity" evidence="1">
    <location>
        <begin position="366"/>
        <end position="376"/>
    </location>
</feature>
<proteinExistence type="predicted"/>
<evidence type="ECO:0000313" key="4">
    <source>
        <dbReference type="Proteomes" id="UP000054217"/>
    </source>
</evidence>
<reference evidence="4" key="2">
    <citation type="submission" date="2015-01" db="EMBL/GenBank/DDBJ databases">
        <title>Evolutionary Origins and Diversification of the Mycorrhizal Mutualists.</title>
        <authorList>
            <consortium name="DOE Joint Genome Institute"/>
            <consortium name="Mycorrhizal Genomics Consortium"/>
            <person name="Kohler A."/>
            <person name="Kuo A."/>
            <person name="Nagy L.G."/>
            <person name="Floudas D."/>
            <person name="Copeland A."/>
            <person name="Barry K.W."/>
            <person name="Cichocki N."/>
            <person name="Veneault-Fourrey C."/>
            <person name="LaButti K."/>
            <person name="Lindquist E.A."/>
            <person name="Lipzen A."/>
            <person name="Lundell T."/>
            <person name="Morin E."/>
            <person name="Murat C."/>
            <person name="Riley R."/>
            <person name="Ohm R."/>
            <person name="Sun H."/>
            <person name="Tunlid A."/>
            <person name="Henrissat B."/>
            <person name="Grigoriev I.V."/>
            <person name="Hibbett D.S."/>
            <person name="Martin F."/>
        </authorList>
    </citation>
    <scope>NUCLEOTIDE SEQUENCE [LARGE SCALE GENOMIC DNA]</scope>
    <source>
        <strain evidence="4">Marx 270</strain>
    </source>
</reference>
<feature type="compositionally biased region" description="Polar residues" evidence="1">
    <location>
        <begin position="49"/>
        <end position="62"/>
    </location>
</feature>
<dbReference type="PROSITE" id="PS01159">
    <property type="entry name" value="WW_DOMAIN_1"/>
    <property type="match status" value="1"/>
</dbReference>
<feature type="compositionally biased region" description="Basic and acidic residues" evidence="1">
    <location>
        <begin position="336"/>
        <end position="363"/>
    </location>
</feature>
<feature type="region of interest" description="Disordered" evidence="1">
    <location>
        <begin position="336"/>
        <end position="395"/>
    </location>
</feature>
<evidence type="ECO:0000259" key="2">
    <source>
        <dbReference type="PROSITE" id="PS50020"/>
    </source>
</evidence>
<feature type="compositionally biased region" description="Polar residues" evidence="1">
    <location>
        <begin position="265"/>
        <end position="277"/>
    </location>
</feature>
<feature type="compositionally biased region" description="Basic and acidic residues" evidence="1">
    <location>
        <begin position="155"/>
        <end position="172"/>
    </location>
</feature>
<dbReference type="PROSITE" id="PS50020">
    <property type="entry name" value="WW_DOMAIN_2"/>
    <property type="match status" value="1"/>
</dbReference>
<dbReference type="SMART" id="SM00456">
    <property type="entry name" value="WW"/>
    <property type="match status" value="1"/>
</dbReference>
<name>A0A0C3PMH6_PISTI</name>
<feature type="compositionally biased region" description="Polar residues" evidence="1">
    <location>
        <begin position="195"/>
        <end position="211"/>
    </location>
</feature>
<dbReference type="HOGENOM" id="CLU_566411_0_0_1"/>